<dbReference type="STRING" id="314271.RB2654_19088"/>
<sequence>MEQMRILALAGGIVGALGLSQFPEFSQQYVQRLSGAVDELRAVTVVFDGAASAAGLTREEALREMQSGNSGLVASVGSGIGERIARYERLNADYEALAPATPVARLANVWRFRDEELVERTWEHYQPAVPVTVDGAITAGIGFVAGWAVVGGLIALLLRPFRRRRYA</sequence>
<gene>
    <name evidence="2" type="ORF">RB2654_19088</name>
</gene>
<protein>
    <recommendedName>
        <fullName evidence="4">DUF2937 family protein</fullName>
    </recommendedName>
</protein>
<evidence type="ECO:0000313" key="3">
    <source>
        <dbReference type="Proteomes" id="UP000002931"/>
    </source>
</evidence>
<keyword evidence="3" id="KW-1185">Reference proteome</keyword>
<keyword evidence="1" id="KW-0472">Membrane</keyword>
<feature type="transmembrane region" description="Helical" evidence="1">
    <location>
        <begin position="136"/>
        <end position="158"/>
    </location>
</feature>
<reference evidence="2 3" key="1">
    <citation type="journal article" date="2010" name="J. Bacteriol.">
        <title>Genome sequences of Pelagibaca bermudensis HTCC2601T and Maritimibacter alkaliphilus HTCC2654T, the type strains of two marine Roseobacter genera.</title>
        <authorList>
            <person name="Thrash J.C."/>
            <person name="Cho J.C."/>
            <person name="Ferriera S."/>
            <person name="Johnson J."/>
            <person name="Vergin K.L."/>
            <person name="Giovannoni S.J."/>
        </authorList>
    </citation>
    <scope>NUCLEOTIDE SEQUENCE [LARGE SCALE GENOMIC DNA]</scope>
    <source>
        <strain evidence="2 3">HTCC2654</strain>
    </source>
</reference>
<dbReference type="InterPro" id="IPR022584">
    <property type="entry name" value="DUF2937"/>
</dbReference>
<keyword evidence="1" id="KW-0812">Transmembrane</keyword>
<evidence type="ECO:0000313" key="2">
    <source>
        <dbReference type="EMBL" id="EAQ14719.1"/>
    </source>
</evidence>
<comment type="caution">
    <text evidence="2">The sequence shown here is derived from an EMBL/GenBank/DDBJ whole genome shotgun (WGS) entry which is preliminary data.</text>
</comment>
<evidence type="ECO:0008006" key="4">
    <source>
        <dbReference type="Google" id="ProtNLM"/>
    </source>
</evidence>
<accession>A3V9X8</accession>
<dbReference type="eggNOG" id="ENOG5032RKN">
    <property type="taxonomic scope" value="Bacteria"/>
</dbReference>
<dbReference type="Pfam" id="PF11157">
    <property type="entry name" value="DUF2937"/>
    <property type="match status" value="1"/>
</dbReference>
<dbReference type="EMBL" id="AAMT01000001">
    <property type="protein sequence ID" value="EAQ14719.1"/>
    <property type="molecule type" value="Genomic_DNA"/>
</dbReference>
<dbReference type="Proteomes" id="UP000002931">
    <property type="component" value="Unassembled WGS sequence"/>
</dbReference>
<dbReference type="AlphaFoldDB" id="A3V9X8"/>
<evidence type="ECO:0000256" key="1">
    <source>
        <dbReference type="SAM" id="Phobius"/>
    </source>
</evidence>
<keyword evidence="1" id="KW-1133">Transmembrane helix</keyword>
<proteinExistence type="predicted"/>
<name>A3V9X8_9RHOB</name>
<organism evidence="2 3">
    <name type="scientific">Maritimibacter alkaliphilus HTCC2654</name>
    <dbReference type="NCBI Taxonomy" id="314271"/>
    <lineage>
        <taxon>Bacteria</taxon>
        <taxon>Pseudomonadati</taxon>
        <taxon>Pseudomonadota</taxon>
        <taxon>Alphaproteobacteria</taxon>
        <taxon>Rhodobacterales</taxon>
        <taxon>Roseobacteraceae</taxon>
        <taxon>Maritimibacter</taxon>
    </lineage>
</organism>
<dbReference type="HOGENOM" id="CLU_112807_0_0_5"/>